<keyword evidence="1" id="KW-1133">Transmembrane helix</keyword>
<proteinExistence type="predicted"/>
<comment type="caution">
    <text evidence="2">The sequence shown here is derived from an EMBL/GenBank/DDBJ whole genome shotgun (WGS) entry which is preliminary data.</text>
</comment>
<evidence type="ECO:0000256" key="1">
    <source>
        <dbReference type="SAM" id="Phobius"/>
    </source>
</evidence>
<protein>
    <recommendedName>
        <fullName evidence="4">YhhN-like protein</fullName>
    </recommendedName>
</protein>
<gene>
    <name evidence="2" type="ORF">CLOSAC_06450</name>
</gene>
<name>A0A1S8NIQ9_CLOSA</name>
<dbReference type="RefSeq" id="WP_077864092.1">
    <property type="nucleotide sequence ID" value="NZ_LZYZ01000001.1"/>
</dbReference>
<sequence length="222" mass="25716">MNFAYYVFLLLIIFLCIFTLNRNFKESPKKIKIYLTIVITLFLLRHIALFLLCILKSSNLIYYLKSIIFLNHIAIPLIILAITYVYLRAQKLKFTWSYIIGIVVIIIYIMIMHTSKATVQVNYLYGFVIKLNEEIVLFLFSLVLLGILLVSNVIILDRPFANKKGIWLIIISILVVMIEDVIILGGIKIFPYSVIGDFIFLIIMNIVLNGFKNLSTNKKLKL</sequence>
<feature type="transmembrane region" description="Helical" evidence="1">
    <location>
        <begin position="33"/>
        <end position="55"/>
    </location>
</feature>
<dbReference type="Proteomes" id="UP000191154">
    <property type="component" value="Unassembled WGS sequence"/>
</dbReference>
<feature type="transmembrane region" description="Helical" evidence="1">
    <location>
        <begin position="166"/>
        <end position="184"/>
    </location>
</feature>
<feature type="transmembrane region" description="Helical" evidence="1">
    <location>
        <begin position="67"/>
        <end position="87"/>
    </location>
</feature>
<accession>A0A1S8NIQ9</accession>
<feature type="transmembrane region" description="Helical" evidence="1">
    <location>
        <begin position="6"/>
        <end position="21"/>
    </location>
</feature>
<evidence type="ECO:0008006" key="4">
    <source>
        <dbReference type="Google" id="ProtNLM"/>
    </source>
</evidence>
<feature type="transmembrane region" description="Helical" evidence="1">
    <location>
        <begin position="190"/>
        <end position="211"/>
    </location>
</feature>
<reference evidence="2 3" key="1">
    <citation type="submission" date="2016-05" db="EMBL/GenBank/DDBJ databases">
        <title>Microbial solvent formation.</title>
        <authorList>
            <person name="Poehlein A."/>
            <person name="Montoya Solano J.D."/>
            <person name="Flitsch S."/>
            <person name="Krabben P."/>
            <person name="Duerre P."/>
            <person name="Daniel R."/>
        </authorList>
    </citation>
    <scope>NUCLEOTIDE SEQUENCE [LARGE SCALE GENOMIC DNA]</scope>
    <source>
        <strain evidence="2 3">L1-8</strain>
    </source>
</reference>
<dbReference type="AlphaFoldDB" id="A0A1S8NIQ9"/>
<dbReference type="EMBL" id="LZYZ01000001">
    <property type="protein sequence ID" value="OOM16374.1"/>
    <property type="molecule type" value="Genomic_DNA"/>
</dbReference>
<feature type="transmembrane region" description="Helical" evidence="1">
    <location>
        <begin position="135"/>
        <end position="154"/>
    </location>
</feature>
<dbReference type="STRING" id="169679.CSACC_40360"/>
<feature type="transmembrane region" description="Helical" evidence="1">
    <location>
        <begin position="94"/>
        <end position="115"/>
    </location>
</feature>
<evidence type="ECO:0000313" key="2">
    <source>
        <dbReference type="EMBL" id="OOM16374.1"/>
    </source>
</evidence>
<keyword evidence="1" id="KW-0472">Membrane</keyword>
<organism evidence="2 3">
    <name type="scientific">Clostridium saccharobutylicum</name>
    <dbReference type="NCBI Taxonomy" id="169679"/>
    <lineage>
        <taxon>Bacteria</taxon>
        <taxon>Bacillati</taxon>
        <taxon>Bacillota</taxon>
        <taxon>Clostridia</taxon>
        <taxon>Eubacteriales</taxon>
        <taxon>Clostridiaceae</taxon>
        <taxon>Clostridium</taxon>
    </lineage>
</organism>
<evidence type="ECO:0000313" key="3">
    <source>
        <dbReference type="Proteomes" id="UP000191154"/>
    </source>
</evidence>
<keyword evidence="1" id="KW-0812">Transmembrane</keyword>